<evidence type="ECO:0000313" key="1">
    <source>
        <dbReference type="EMBL" id="MFI2478284.1"/>
    </source>
</evidence>
<reference evidence="1 2" key="1">
    <citation type="submission" date="2024-10" db="EMBL/GenBank/DDBJ databases">
        <title>The Natural Products Discovery Center: Release of the First 8490 Sequenced Strains for Exploring Actinobacteria Biosynthetic Diversity.</title>
        <authorList>
            <person name="Kalkreuter E."/>
            <person name="Kautsar S.A."/>
            <person name="Yang D."/>
            <person name="Bader C.D."/>
            <person name="Teijaro C.N."/>
            <person name="Fluegel L."/>
            <person name="Davis C.M."/>
            <person name="Simpson J.R."/>
            <person name="Lauterbach L."/>
            <person name="Steele A.D."/>
            <person name="Gui C."/>
            <person name="Meng S."/>
            <person name="Li G."/>
            <person name="Viehrig K."/>
            <person name="Ye F."/>
            <person name="Su P."/>
            <person name="Kiefer A.F."/>
            <person name="Nichols A."/>
            <person name="Cepeda A.J."/>
            <person name="Yan W."/>
            <person name="Fan B."/>
            <person name="Jiang Y."/>
            <person name="Adhikari A."/>
            <person name="Zheng C.-J."/>
            <person name="Schuster L."/>
            <person name="Cowan T.M."/>
            <person name="Smanski M.J."/>
            <person name="Chevrette M.G."/>
            <person name="De Carvalho L.P.S."/>
            <person name="Shen B."/>
        </authorList>
    </citation>
    <scope>NUCLEOTIDE SEQUENCE [LARGE SCALE GENOMIC DNA]</scope>
    <source>
        <strain evidence="1 2">NPDC019275</strain>
    </source>
</reference>
<dbReference type="Proteomes" id="UP001611415">
    <property type="component" value="Unassembled WGS sequence"/>
</dbReference>
<dbReference type="InterPro" id="IPR022536">
    <property type="entry name" value="EspC"/>
</dbReference>
<dbReference type="EMBL" id="JBIRYO010000036">
    <property type="protein sequence ID" value="MFI2478284.1"/>
    <property type="molecule type" value="Genomic_DNA"/>
</dbReference>
<dbReference type="RefSeq" id="WP_397095774.1">
    <property type="nucleotide sequence ID" value="NZ_JBIRYO010000036.1"/>
</dbReference>
<comment type="caution">
    <text evidence="1">The sequence shown here is derived from an EMBL/GenBank/DDBJ whole genome shotgun (WGS) entry which is preliminary data.</text>
</comment>
<evidence type="ECO:0000313" key="2">
    <source>
        <dbReference type="Proteomes" id="UP001611415"/>
    </source>
</evidence>
<proteinExistence type="predicted"/>
<gene>
    <name evidence="1" type="ORF">ACH49W_33425</name>
</gene>
<name>A0ABW7XBB7_9NOCA</name>
<dbReference type="Pfam" id="PF10824">
    <property type="entry name" value="T7SS_ESX_EspC"/>
    <property type="match status" value="1"/>
</dbReference>
<organism evidence="1 2">
    <name type="scientific">Nocardia xishanensis</name>
    <dbReference type="NCBI Taxonomy" id="238964"/>
    <lineage>
        <taxon>Bacteria</taxon>
        <taxon>Bacillati</taxon>
        <taxon>Actinomycetota</taxon>
        <taxon>Actinomycetes</taxon>
        <taxon>Mycobacteriales</taxon>
        <taxon>Nocardiaceae</taxon>
        <taxon>Nocardia</taxon>
    </lineage>
</organism>
<dbReference type="Gene3D" id="1.10.287.1060">
    <property type="entry name" value="ESAT-6-like"/>
    <property type="match status" value="1"/>
</dbReference>
<keyword evidence="2" id="KW-1185">Reference proteome</keyword>
<accession>A0ABW7XBB7</accession>
<protein>
    <submittedName>
        <fullName evidence="1">Type VII secretion target</fullName>
    </submittedName>
</protein>
<sequence length="104" mass="10923">MDVDPDSLRAAAKKLSAEADNVDQWTRLGGGNVVTQLNGLDCAALFTDADNASRQAKAVLQARMKELGNLLKTSADEYTDTDAAAAAKLSAFSDLNSGNPHDGR</sequence>